<reference evidence="1 2" key="1">
    <citation type="submission" date="2024-05" db="EMBL/GenBank/DDBJ databases">
        <title>Halomonas sp. SSM6 16S ribosomal RNA gene Genome sequencing and assembly.</title>
        <authorList>
            <person name="Yook S."/>
        </authorList>
    </citation>
    <scope>NUCLEOTIDE SEQUENCE [LARGE SCALE GENOMIC DNA]</scope>
    <source>
        <strain evidence="1 2">SSM6</strain>
    </source>
</reference>
<gene>
    <name evidence="1" type="ORF">ABE960_03790</name>
</gene>
<proteinExistence type="predicted"/>
<dbReference type="EMBL" id="JBEGCJ010000002">
    <property type="protein sequence ID" value="MEQ6916651.1"/>
    <property type="molecule type" value="Genomic_DNA"/>
</dbReference>
<sequence>MATRKNNSVSKWQGGFLALPKVVMEHDDFRFLTSSAHKVLMALACNYNGKNNGDLSATRTTMKAWGGMSHTTLSKALRELQDRRLIMKTRDAVIGHEGARCALYAITWQPIDPCDGKLDVADTNMPPRSWKP</sequence>
<evidence type="ECO:0000313" key="1">
    <source>
        <dbReference type="EMBL" id="MEQ6916651.1"/>
    </source>
</evidence>
<evidence type="ECO:0008006" key="3">
    <source>
        <dbReference type="Google" id="ProtNLM"/>
    </source>
</evidence>
<keyword evidence="2" id="KW-1185">Reference proteome</keyword>
<comment type="caution">
    <text evidence="1">The sequence shown here is derived from an EMBL/GenBank/DDBJ whole genome shotgun (WGS) entry which is preliminary data.</text>
</comment>
<dbReference type="Proteomes" id="UP001442468">
    <property type="component" value="Unassembled WGS sequence"/>
</dbReference>
<name>A0ABV1NC74_9GAMM</name>
<accession>A0ABV1NC74</accession>
<protein>
    <recommendedName>
        <fullName evidence="3">Helix-turn-helix domain-containing protein</fullName>
    </recommendedName>
</protein>
<dbReference type="RefSeq" id="WP_349760920.1">
    <property type="nucleotide sequence ID" value="NZ_JBEGCJ010000002.1"/>
</dbReference>
<organism evidence="1 2">
    <name type="scientific">Halomonas aquatica</name>
    <dbReference type="NCBI Taxonomy" id="3151123"/>
    <lineage>
        <taxon>Bacteria</taxon>
        <taxon>Pseudomonadati</taxon>
        <taxon>Pseudomonadota</taxon>
        <taxon>Gammaproteobacteria</taxon>
        <taxon>Oceanospirillales</taxon>
        <taxon>Halomonadaceae</taxon>
        <taxon>Halomonas</taxon>
    </lineage>
</organism>
<evidence type="ECO:0000313" key="2">
    <source>
        <dbReference type="Proteomes" id="UP001442468"/>
    </source>
</evidence>